<dbReference type="CDD" id="cd19757">
    <property type="entry name" value="Bbox1"/>
    <property type="match status" value="1"/>
</dbReference>
<dbReference type="Gene3D" id="1.20.120.20">
    <property type="entry name" value="Apolipoprotein"/>
    <property type="match status" value="1"/>
</dbReference>
<dbReference type="AlphaFoldDB" id="A0A8S3U1Z6"/>
<dbReference type="OrthoDB" id="6096611at2759"/>
<dbReference type="Gene3D" id="2.120.10.30">
    <property type="entry name" value="TolB, C-terminal domain"/>
    <property type="match status" value="1"/>
</dbReference>
<dbReference type="Pfam" id="PF22586">
    <property type="entry name" value="ANCHR-like_BBOX"/>
    <property type="match status" value="1"/>
</dbReference>
<dbReference type="EMBL" id="CAJPWZ010002281">
    <property type="protein sequence ID" value="CAG2234973.1"/>
    <property type="molecule type" value="Genomic_DNA"/>
</dbReference>
<keyword evidence="2" id="KW-0175">Coiled coil</keyword>
<keyword evidence="5" id="KW-1185">Reference proteome</keyword>
<dbReference type="CDD" id="cd19776">
    <property type="entry name" value="Bbox2_TRIM25_C-IV"/>
    <property type="match status" value="1"/>
</dbReference>
<evidence type="ECO:0000256" key="1">
    <source>
        <dbReference type="PROSITE-ProRule" id="PRU00024"/>
    </source>
</evidence>
<dbReference type="InterPro" id="IPR000315">
    <property type="entry name" value="Znf_B-box"/>
</dbReference>
<name>A0A8S3U1Z6_MYTED</name>
<evidence type="ECO:0000256" key="2">
    <source>
        <dbReference type="SAM" id="Coils"/>
    </source>
</evidence>
<dbReference type="PANTHER" id="PTHR25462:SF296">
    <property type="entry name" value="MEIOTIC P26, ISOFORM F"/>
    <property type="match status" value="1"/>
</dbReference>
<feature type="coiled-coil region" evidence="2">
    <location>
        <begin position="119"/>
        <end position="193"/>
    </location>
</feature>
<dbReference type="SUPFAM" id="SSF57845">
    <property type="entry name" value="B-box zinc-binding domain"/>
    <property type="match status" value="1"/>
</dbReference>
<evidence type="ECO:0000313" key="5">
    <source>
        <dbReference type="Proteomes" id="UP000683360"/>
    </source>
</evidence>
<dbReference type="GO" id="GO:0008270">
    <property type="term" value="F:zinc ion binding"/>
    <property type="evidence" value="ECO:0007669"/>
    <property type="project" value="UniProtKB-KW"/>
</dbReference>
<feature type="domain" description="B box-type" evidence="3">
    <location>
        <begin position="11"/>
        <end position="54"/>
    </location>
</feature>
<dbReference type="PANTHER" id="PTHR25462">
    <property type="entry name" value="BONUS, ISOFORM C-RELATED"/>
    <property type="match status" value="1"/>
</dbReference>
<gene>
    <name evidence="4" type="ORF">MEDL_47565</name>
</gene>
<dbReference type="PROSITE" id="PS50119">
    <property type="entry name" value="ZF_BBOX"/>
    <property type="match status" value="1"/>
</dbReference>
<sequence length="481" mass="54620">MASASGTLCGVCETQDVVRDAIFWCPECDEGLCTSCEKHHRASKSSKNHDVTSANDYQQLPSSIANIRQYCPEHERKYQHYCSQHEKLCCPLCITRNHKTCELMAIEEIIKTAKTSAFFDIMEQSIKDMKSNLERITDDRRKNLEDIHQQRQRFLTDIKEIRDKINKHLDKLENEIQQDIQDAEQKAKSQIDTLLSKISDHGKTIDKLQKNISATKHFATDLQTFLGGKMFEAEIQKEEKFMQSLVEDGDLQQINLQCKIDDKLSKILSMTKMAEMSIITNPPTIQMTTVSDKQAQQMIPKISKTIKDINPTLLVRFEIPKQGKAPAITGCTIMPTQQIIFVDQANDPDITDESTVTTVVKVDGEHTWNYITTSKNKIYRTDPNTNTVTCYTITGQKVWEYTDASLLEGIRGVSVDNDSNVYVVSCVSYSIVVMSPDGKDARQLLGEGNGIKSTYAIYFDTRRNILLVTDLRGPAFLYNIK</sequence>
<keyword evidence="1" id="KW-0479">Metal-binding</keyword>
<dbReference type="Gene3D" id="3.30.160.60">
    <property type="entry name" value="Classic Zinc Finger"/>
    <property type="match status" value="1"/>
</dbReference>
<dbReference type="InterPro" id="IPR011042">
    <property type="entry name" value="6-blade_b-propeller_TolB-like"/>
</dbReference>
<organism evidence="4 5">
    <name type="scientific">Mytilus edulis</name>
    <name type="common">Blue mussel</name>
    <dbReference type="NCBI Taxonomy" id="6550"/>
    <lineage>
        <taxon>Eukaryota</taxon>
        <taxon>Metazoa</taxon>
        <taxon>Spiralia</taxon>
        <taxon>Lophotrochozoa</taxon>
        <taxon>Mollusca</taxon>
        <taxon>Bivalvia</taxon>
        <taxon>Autobranchia</taxon>
        <taxon>Pteriomorphia</taxon>
        <taxon>Mytilida</taxon>
        <taxon>Mytiloidea</taxon>
        <taxon>Mytilidae</taxon>
        <taxon>Mytilinae</taxon>
        <taxon>Mytilus</taxon>
    </lineage>
</organism>
<dbReference type="SUPFAM" id="SSF101898">
    <property type="entry name" value="NHL repeat"/>
    <property type="match status" value="1"/>
</dbReference>
<evidence type="ECO:0000313" key="4">
    <source>
        <dbReference type="EMBL" id="CAG2234973.1"/>
    </source>
</evidence>
<proteinExistence type="predicted"/>
<protein>
    <recommendedName>
        <fullName evidence="3">B box-type domain-containing protein</fullName>
    </recommendedName>
</protein>
<comment type="caution">
    <text evidence="4">The sequence shown here is derived from an EMBL/GenBank/DDBJ whole genome shotgun (WGS) entry which is preliminary data.</text>
</comment>
<keyword evidence="1" id="KW-0862">Zinc</keyword>
<reference evidence="4" key="1">
    <citation type="submission" date="2021-03" db="EMBL/GenBank/DDBJ databases">
        <authorList>
            <person name="Bekaert M."/>
        </authorList>
    </citation>
    <scope>NUCLEOTIDE SEQUENCE</scope>
</reference>
<evidence type="ECO:0000259" key="3">
    <source>
        <dbReference type="PROSITE" id="PS50119"/>
    </source>
</evidence>
<dbReference type="Proteomes" id="UP000683360">
    <property type="component" value="Unassembled WGS sequence"/>
</dbReference>
<accession>A0A8S3U1Z6</accession>
<keyword evidence="1" id="KW-0863">Zinc-finger</keyword>
<dbReference type="SUPFAM" id="SSF58113">
    <property type="entry name" value="Apolipoprotein A-I"/>
    <property type="match status" value="1"/>
</dbReference>
<dbReference type="InterPro" id="IPR047153">
    <property type="entry name" value="TRIM45/56/19-like"/>
</dbReference>